<comment type="subcellular location">
    <subcellularLocation>
        <location evidence="2">Endoplasmic reticulum</location>
    </subcellularLocation>
    <subcellularLocation>
        <location evidence="3">Membrane</location>
    </subcellularLocation>
    <subcellularLocation>
        <location evidence="1">Mitochondrion</location>
    </subcellularLocation>
</comment>
<keyword evidence="5" id="KW-0496">Mitochondrion</keyword>
<dbReference type="PANTHER" id="PTHR48182">
    <property type="entry name" value="PROTEIN SERAC1"/>
    <property type="match status" value="1"/>
</dbReference>
<dbReference type="GO" id="GO:0016020">
    <property type="term" value="C:membrane"/>
    <property type="evidence" value="ECO:0007669"/>
    <property type="project" value="UniProtKB-SubCell"/>
</dbReference>
<name>B2W1C2_PYRTR</name>
<evidence type="ECO:0000313" key="7">
    <source>
        <dbReference type="EMBL" id="EDU47095.1"/>
    </source>
</evidence>
<accession>B2W1C2</accession>
<dbReference type="EMBL" id="DS231617">
    <property type="protein sequence ID" value="EDU47095.1"/>
    <property type="molecule type" value="Genomic_DNA"/>
</dbReference>
<evidence type="ECO:0000256" key="6">
    <source>
        <dbReference type="ARBA" id="ARBA00023136"/>
    </source>
</evidence>
<dbReference type="InterPro" id="IPR029058">
    <property type="entry name" value="AB_hydrolase_fold"/>
</dbReference>
<dbReference type="InParanoid" id="B2W1C2"/>
<gene>
    <name evidence="7" type="ORF">PTRG_04257</name>
</gene>
<dbReference type="AlphaFoldDB" id="B2W1C2"/>
<sequence>MASKPVVFHKFRLRSEPTLEGDNEGHIDETRRPNEPGYAAVYCARDSLTSVASSNTTHPIKSGSVISTTSILNPTNVSKPMNHGKRSKDDLELHLVVDRTQPIGDIIFVHGLGGNPWTTWSWGRDVTNFWPTWLAHEGVLSAWRVFTFGYDSNWRGGGANLNIADFAKDLFI</sequence>
<dbReference type="PANTHER" id="PTHR48182:SF2">
    <property type="entry name" value="PROTEIN SERAC1"/>
    <property type="match status" value="1"/>
</dbReference>
<proteinExistence type="predicted"/>
<dbReference type="SUPFAM" id="SSF53474">
    <property type="entry name" value="alpha/beta-Hydrolases"/>
    <property type="match status" value="1"/>
</dbReference>
<dbReference type="InterPro" id="IPR052374">
    <property type="entry name" value="SERAC1"/>
</dbReference>
<organism evidence="7 8">
    <name type="scientific">Pyrenophora tritici-repentis (strain Pt-1C-BFP)</name>
    <name type="common">Wheat tan spot fungus</name>
    <name type="synonym">Drechslera tritici-repentis</name>
    <dbReference type="NCBI Taxonomy" id="426418"/>
    <lineage>
        <taxon>Eukaryota</taxon>
        <taxon>Fungi</taxon>
        <taxon>Dikarya</taxon>
        <taxon>Ascomycota</taxon>
        <taxon>Pezizomycotina</taxon>
        <taxon>Dothideomycetes</taxon>
        <taxon>Pleosporomycetidae</taxon>
        <taxon>Pleosporales</taxon>
        <taxon>Pleosporineae</taxon>
        <taxon>Pleosporaceae</taxon>
        <taxon>Pyrenophora</taxon>
    </lineage>
</organism>
<evidence type="ECO:0000313" key="8">
    <source>
        <dbReference type="Proteomes" id="UP000001471"/>
    </source>
</evidence>
<protein>
    <submittedName>
        <fullName evidence="7">Uncharacterized protein</fullName>
    </submittedName>
</protein>
<dbReference type="Proteomes" id="UP000001471">
    <property type="component" value="Unassembled WGS sequence"/>
</dbReference>
<evidence type="ECO:0000256" key="1">
    <source>
        <dbReference type="ARBA" id="ARBA00004173"/>
    </source>
</evidence>
<dbReference type="HOGENOM" id="CLU_1556055_0_0_1"/>
<dbReference type="GO" id="GO:0005783">
    <property type="term" value="C:endoplasmic reticulum"/>
    <property type="evidence" value="ECO:0007669"/>
    <property type="project" value="UniProtKB-SubCell"/>
</dbReference>
<evidence type="ECO:0000256" key="5">
    <source>
        <dbReference type="ARBA" id="ARBA00023128"/>
    </source>
</evidence>
<keyword evidence="6" id="KW-0472">Membrane</keyword>
<reference evidence="8" key="1">
    <citation type="journal article" date="2013" name="G3 (Bethesda)">
        <title>Comparative genomics of a plant-pathogenic fungus, Pyrenophora tritici-repentis, reveals transduplication and the impact of repeat elements on pathogenicity and population divergence.</title>
        <authorList>
            <person name="Manning V.A."/>
            <person name="Pandelova I."/>
            <person name="Dhillon B."/>
            <person name="Wilhelm L.J."/>
            <person name="Goodwin S.B."/>
            <person name="Berlin A.M."/>
            <person name="Figueroa M."/>
            <person name="Freitag M."/>
            <person name="Hane J.K."/>
            <person name="Henrissat B."/>
            <person name="Holman W.H."/>
            <person name="Kodira C.D."/>
            <person name="Martin J."/>
            <person name="Oliver R.P."/>
            <person name="Robbertse B."/>
            <person name="Schackwitz W."/>
            <person name="Schwartz D.C."/>
            <person name="Spatafora J.W."/>
            <person name="Turgeon B.G."/>
            <person name="Yandava C."/>
            <person name="Young S."/>
            <person name="Zhou S."/>
            <person name="Zeng Q."/>
            <person name="Grigoriev I.V."/>
            <person name="Ma L.-J."/>
            <person name="Ciuffetti L.M."/>
        </authorList>
    </citation>
    <scope>NUCLEOTIDE SEQUENCE [LARGE SCALE GENOMIC DNA]</scope>
    <source>
        <strain evidence="8">Pt-1C-BFP</strain>
    </source>
</reference>
<evidence type="ECO:0000256" key="3">
    <source>
        <dbReference type="ARBA" id="ARBA00004370"/>
    </source>
</evidence>
<evidence type="ECO:0000256" key="2">
    <source>
        <dbReference type="ARBA" id="ARBA00004240"/>
    </source>
</evidence>
<dbReference type="GO" id="GO:0005739">
    <property type="term" value="C:mitochondrion"/>
    <property type="evidence" value="ECO:0007669"/>
    <property type="project" value="UniProtKB-SubCell"/>
</dbReference>
<evidence type="ECO:0000256" key="4">
    <source>
        <dbReference type="ARBA" id="ARBA00022824"/>
    </source>
</evidence>
<keyword evidence="4" id="KW-0256">Endoplasmic reticulum</keyword>